<dbReference type="SMART" id="SM00271">
    <property type="entry name" value="DnaJ"/>
    <property type="match status" value="1"/>
</dbReference>
<dbReference type="GO" id="GO:0051787">
    <property type="term" value="F:misfolded protein binding"/>
    <property type="evidence" value="ECO:0007669"/>
    <property type="project" value="TreeGrafter"/>
</dbReference>
<comment type="caution">
    <text evidence="3">The sequence shown here is derived from an EMBL/GenBank/DDBJ whole genome shotgun (WGS) entry which is preliminary data.</text>
</comment>
<dbReference type="PRINTS" id="PR00625">
    <property type="entry name" value="JDOMAIN"/>
</dbReference>
<dbReference type="Gene3D" id="1.10.287.110">
    <property type="entry name" value="DnaJ domain"/>
    <property type="match status" value="1"/>
</dbReference>
<dbReference type="InterPro" id="IPR001623">
    <property type="entry name" value="DnaJ_domain"/>
</dbReference>
<evidence type="ECO:0000313" key="4">
    <source>
        <dbReference type="Proteomes" id="UP000654370"/>
    </source>
</evidence>
<dbReference type="InterPro" id="IPR018253">
    <property type="entry name" value="DnaJ_domain_CS"/>
</dbReference>
<dbReference type="CDD" id="cd06257">
    <property type="entry name" value="DnaJ"/>
    <property type="match status" value="1"/>
</dbReference>
<dbReference type="SUPFAM" id="SSF46565">
    <property type="entry name" value="Chaperone J-domain"/>
    <property type="match status" value="1"/>
</dbReference>
<evidence type="ECO:0000259" key="2">
    <source>
        <dbReference type="PROSITE" id="PS50076"/>
    </source>
</evidence>
<evidence type="ECO:0000256" key="1">
    <source>
        <dbReference type="ARBA" id="ARBA00023186"/>
    </source>
</evidence>
<proteinExistence type="predicted"/>
<dbReference type="GO" id="GO:0051087">
    <property type="term" value="F:protein-folding chaperone binding"/>
    <property type="evidence" value="ECO:0007669"/>
    <property type="project" value="TreeGrafter"/>
</dbReference>
<reference evidence="3" key="1">
    <citation type="submission" date="2020-12" db="EMBL/GenBank/DDBJ databases">
        <title>Metabolic potential, ecology and presence of endohyphal bacteria is reflected in genomic diversity of Mucoromycotina.</title>
        <authorList>
            <person name="Muszewska A."/>
            <person name="Okrasinska A."/>
            <person name="Steczkiewicz K."/>
            <person name="Drgas O."/>
            <person name="Orlowska M."/>
            <person name="Perlinska-Lenart U."/>
            <person name="Aleksandrzak-Piekarczyk T."/>
            <person name="Szatraj K."/>
            <person name="Zielenkiewicz U."/>
            <person name="Pilsyk S."/>
            <person name="Malc E."/>
            <person name="Mieczkowski P."/>
            <person name="Kruszewska J.S."/>
            <person name="Biernat P."/>
            <person name="Pawlowska J."/>
        </authorList>
    </citation>
    <scope>NUCLEOTIDE SEQUENCE</scope>
    <source>
        <strain evidence="3">WA0000067209</strain>
    </source>
</reference>
<protein>
    <recommendedName>
        <fullName evidence="2">J domain-containing protein</fullName>
    </recommendedName>
</protein>
<keyword evidence="4" id="KW-1185">Reference proteome</keyword>
<dbReference type="Pfam" id="PF00226">
    <property type="entry name" value="DnaJ"/>
    <property type="match status" value="1"/>
</dbReference>
<dbReference type="PANTHER" id="PTHR44360">
    <property type="entry name" value="DNAJ HOMOLOG SUBFAMILY B MEMBER 9"/>
    <property type="match status" value="1"/>
</dbReference>
<dbReference type="PROSITE" id="PS00636">
    <property type="entry name" value="DNAJ_1"/>
    <property type="match status" value="1"/>
</dbReference>
<dbReference type="PANTHER" id="PTHR44360:SF1">
    <property type="entry name" value="DNAJ HOMOLOG SUBFAMILY B MEMBER 9"/>
    <property type="match status" value="1"/>
</dbReference>
<organism evidence="3 4">
    <name type="scientific">Mortierella isabellina</name>
    <name type="common">Filamentous fungus</name>
    <name type="synonym">Umbelopsis isabellina</name>
    <dbReference type="NCBI Taxonomy" id="91625"/>
    <lineage>
        <taxon>Eukaryota</taxon>
        <taxon>Fungi</taxon>
        <taxon>Fungi incertae sedis</taxon>
        <taxon>Mucoromycota</taxon>
        <taxon>Mucoromycotina</taxon>
        <taxon>Umbelopsidomycetes</taxon>
        <taxon>Umbelopsidales</taxon>
        <taxon>Umbelopsidaceae</taxon>
        <taxon>Umbelopsis</taxon>
    </lineage>
</organism>
<keyword evidence="1" id="KW-0143">Chaperone</keyword>
<evidence type="ECO:0000313" key="3">
    <source>
        <dbReference type="EMBL" id="KAG2186037.1"/>
    </source>
</evidence>
<gene>
    <name evidence="3" type="ORF">INT43_002475</name>
</gene>
<dbReference type="OrthoDB" id="436519at2759"/>
<accession>A0A8H7ULD3</accession>
<dbReference type="GO" id="GO:0036503">
    <property type="term" value="P:ERAD pathway"/>
    <property type="evidence" value="ECO:0007669"/>
    <property type="project" value="TreeGrafter"/>
</dbReference>
<dbReference type="AlphaFoldDB" id="A0A8H7ULD3"/>
<dbReference type="PROSITE" id="PS50076">
    <property type="entry name" value="DNAJ_2"/>
    <property type="match status" value="1"/>
</dbReference>
<feature type="domain" description="J" evidence="2">
    <location>
        <begin position="9"/>
        <end position="74"/>
    </location>
</feature>
<dbReference type="InterPro" id="IPR051948">
    <property type="entry name" value="Hsp70_co-chaperone_J-domain"/>
</dbReference>
<name>A0A8H7ULD3_MORIS</name>
<dbReference type="GO" id="GO:0005783">
    <property type="term" value="C:endoplasmic reticulum"/>
    <property type="evidence" value="ECO:0007669"/>
    <property type="project" value="TreeGrafter"/>
</dbReference>
<dbReference type="Proteomes" id="UP000654370">
    <property type="component" value="Unassembled WGS sequence"/>
</dbReference>
<dbReference type="InterPro" id="IPR036869">
    <property type="entry name" value="J_dom_sf"/>
</dbReference>
<dbReference type="EMBL" id="JAEPQZ010000001">
    <property type="protein sequence ID" value="KAG2186037.1"/>
    <property type="molecule type" value="Genomic_DNA"/>
</dbReference>
<sequence>MTFQELPMNYYQYFGANCQDLDLGQLKRLFRRLSLVYHPDKNPDPEAVDNFMRLRAAYDTLIDDKKRELYNRIGPSAIANVKSATAFKYVDSSVRQLAIDHAMTLIIQFGLSYITPAMRITWWKLVMLAVFIVVELNLISSPTSCGIRVFGYPFLLHELLQLTRQVYYSLNVALSRIVPHFFHETQTISDADVYQVNHMSQLERSFSRQEFSNTVQPFIQEDGTMIEELRLELVKGQQSSQTSGSRPAPPPIDLMAQHIIVNWLASVDAT</sequence>